<protein>
    <submittedName>
        <fullName evidence="1">DUF1392 family protein</fullName>
    </submittedName>
</protein>
<dbReference type="EMBL" id="JACJSG010000097">
    <property type="protein sequence ID" value="MBD2505553.1"/>
    <property type="molecule type" value="Genomic_DNA"/>
</dbReference>
<evidence type="ECO:0000313" key="2">
    <source>
        <dbReference type="Proteomes" id="UP000661112"/>
    </source>
</evidence>
<name>A0ABR8DIE1_9NOST</name>
<accession>A0ABR8DIE1</accession>
<sequence length="152" mass="17677">MTEQITLLERCWYLSAPWGQEIPLFEVNLWERVYLKALRTFGYCSGFRWDRGQWVYLIELKNEIVQASKYGIITTGRMEPNTVEKPAYAIGDRVMLVNDAPFTKQRLVLGLQFVDSAWFYLVEWHSPMLDPNTSSFNSSSLVAEAELVRVMV</sequence>
<comment type="caution">
    <text evidence="1">The sequence shown here is derived from an EMBL/GenBank/DDBJ whole genome shotgun (WGS) entry which is preliminary data.</text>
</comment>
<proteinExistence type="predicted"/>
<reference evidence="1 2" key="1">
    <citation type="journal article" date="2020" name="ISME J.">
        <title>Comparative genomics reveals insights into cyanobacterial evolution and habitat adaptation.</title>
        <authorList>
            <person name="Chen M.Y."/>
            <person name="Teng W.K."/>
            <person name="Zhao L."/>
            <person name="Hu C.X."/>
            <person name="Zhou Y.K."/>
            <person name="Han B.P."/>
            <person name="Song L.R."/>
            <person name="Shu W.S."/>
        </authorList>
    </citation>
    <scope>NUCLEOTIDE SEQUENCE [LARGE SCALE GENOMIC DNA]</scope>
    <source>
        <strain evidence="1 2">FACHB-119</strain>
    </source>
</reference>
<keyword evidence="2" id="KW-1185">Reference proteome</keyword>
<dbReference type="Pfam" id="PF07154">
    <property type="entry name" value="DUF1392"/>
    <property type="match status" value="1"/>
</dbReference>
<dbReference type="Proteomes" id="UP000661112">
    <property type="component" value="Unassembled WGS sequence"/>
</dbReference>
<dbReference type="RefSeq" id="WP_190480463.1">
    <property type="nucleotide sequence ID" value="NZ_JACJSG010000097.1"/>
</dbReference>
<organism evidence="1 2">
    <name type="scientific">Anabaena azotica FACHB-119</name>
    <dbReference type="NCBI Taxonomy" id="947527"/>
    <lineage>
        <taxon>Bacteria</taxon>
        <taxon>Bacillati</taxon>
        <taxon>Cyanobacteriota</taxon>
        <taxon>Cyanophyceae</taxon>
        <taxon>Nostocales</taxon>
        <taxon>Nostocaceae</taxon>
        <taxon>Anabaena</taxon>
        <taxon>Anabaena azotica</taxon>
    </lineage>
</organism>
<gene>
    <name evidence="1" type="ORF">H6G83_34005</name>
</gene>
<evidence type="ECO:0000313" key="1">
    <source>
        <dbReference type="EMBL" id="MBD2505553.1"/>
    </source>
</evidence>
<dbReference type="InterPro" id="IPR009824">
    <property type="entry name" value="DUF1392"/>
</dbReference>